<keyword evidence="2" id="KW-0489">Methyltransferase</keyword>
<comment type="caution">
    <text evidence="2">The sequence shown here is derived from an EMBL/GenBank/DDBJ whole genome shotgun (WGS) entry which is preliminary data.</text>
</comment>
<dbReference type="Gene3D" id="3.40.50.150">
    <property type="entry name" value="Vaccinia Virus protein VP39"/>
    <property type="match status" value="1"/>
</dbReference>
<dbReference type="GO" id="GO:0032259">
    <property type="term" value="P:methylation"/>
    <property type="evidence" value="ECO:0007669"/>
    <property type="project" value="UniProtKB-KW"/>
</dbReference>
<feature type="signal peptide" evidence="1">
    <location>
        <begin position="1"/>
        <end position="23"/>
    </location>
</feature>
<dbReference type="Proteomes" id="UP000559987">
    <property type="component" value="Unassembled WGS sequence"/>
</dbReference>
<dbReference type="InterPro" id="IPR029063">
    <property type="entry name" value="SAM-dependent_MTases_sf"/>
</dbReference>
<evidence type="ECO:0000313" key="2">
    <source>
        <dbReference type="EMBL" id="MBB3168751.1"/>
    </source>
</evidence>
<proteinExistence type="predicted"/>
<name>A0A839UPU3_9GAMM</name>
<organism evidence="2 3">
    <name type="scientific">Simiduia aestuariiviva</name>
    <dbReference type="NCBI Taxonomy" id="1510459"/>
    <lineage>
        <taxon>Bacteria</taxon>
        <taxon>Pseudomonadati</taxon>
        <taxon>Pseudomonadota</taxon>
        <taxon>Gammaproteobacteria</taxon>
        <taxon>Cellvibrionales</taxon>
        <taxon>Cellvibrionaceae</taxon>
        <taxon>Simiduia</taxon>
    </lineage>
</organism>
<protein>
    <submittedName>
        <fullName evidence="2">Putative methyltransferase</fullName>
    </submittedName>
</protein>
<dbReference type="EMBL" id="JACHXZ010000002">
    <property type="protein sequence ID" value="MBB3168751.1"/>
    <property type="molecule type" value="Genomic_DNA"/>
</dbReference>
<dbReference type="AlphaFoldDB" id="A0A839UPU3"/>
<gene>
    <name evidence="2" type="ORF">FHS30_001935</name>
</gene>
<dbReference type="SUPFAM" id="SSF53335">
    <property type="entry name" value="S-adenosyl-L-methionine-dependent methyltransferases"/>
    <property type="match status" value="1"/>
</dbReference>
<sequence length="268" mass="29356">MTKNVFKTCSALLLWACAGLVVAGDWNPVLQGDHRSEAAVKRDQARHPAETLAFFGVQPSHTVVEITPGGGWYTDILAPYVRNEGMLYAAHFPAKTDVGYYQRSRQGFLEKLAANPAVFDQVKVTEFIVGTPSAMGPVGKADQVLTFRNVHNWMKSGDGEQAFAAFYALLKKGGVLGVVEHRAKPGTSLATMKSSGYVTEAEVIRLAESAGFVLEARSEINANSKDTKDHPRGVWTLPPTLALQDEDRDKYLAIGESDRMTLKFRKPE</sequence>
<reference evidence="2 3" key="1">
    <citation type="submission" date="2020-08" db="EMBL/GenBank/DDBJ databases">
        <title>Genomic Encyclopedia of Type Strains, Phase III (KMG-III): the genomes of soil and plant-associated and newly described type strains.</title>
        <authorList>
            <person name="Whitman W."/>
        </authorList>
    </citation>
    <scope>NUCLEOTIDE SEQUENCE [LARGE SCALE GENOMIC DNA]</scope>
    <source>
        <strain evidence="2 3">CECT 8571</strain>
    </source>
</reference>
<dbReference type="PIRSF" id="PIRSF031679">
    <property type="entry name" value="Mtase_Alr7345_prd"/>
    <property type="match status" value="1"/>
</dbReference>
<evidence type="ECO:0000313" key="3">
    <source>
        <dbReference type="Proteomes" id="UP000559987"/>
    </source>
</evidence>
<dbReference type="GO" id="GO:0008168">
    <property type="term" value="F:methyltransferase activity"/>
    <property type="evidence" value="ECO:0007669"/>
    <property type="project" value="UniProtKB-KW"/>
</dbReference>
<accession>A0A839UPU3</accession>
<dbReference type="RefSeq" id="WP_183910203.1">
    <property type="nucleotide sequence ID" value="NZ_JACHXZ010000002.1"/>
</dbReference>
<keyword evidence="3" id="KW-1185">Reference proteome</keyword>
<feature type="chain" id="PRO_5032948631" evidence="1">
    <location>
        <begin position="24"/>
        <end position="268"/>
    </location>
</feature>
<keyword evidence="1" id="KW-0732">Signal</keyword>
<evidence type="ECO:0000256" key="1">
    <source>
        <dbReference type="SAM" id="SignalP"/>
    </source>
</evidence>
<keyword evidence="2" id="KW-0808">Transferase</keyword>
<dbReference type="InterPro" id="IPR016980">
    <property type="entry name" value="S-AdoMet-dep_MeTrfase_Alr7345"/>
</dbReference>